<keyword evidence="1" id="KW-1133">Transmembrane helix</keyword>
<dbReference type="AlphaFoldDB" id="A0A8G2BTZ0"/>
<keyword evidence="3" id="KW-1185">Reference proteome</keyword>
<gene>
    <name evidence="2" type="ORF">SAMN05444001_10127</name>
</gene>
<evidence type="ECO:0000313" key="3">
    <source>
        <dbReference type="Proteomes" id="UP000236725"/>
    </source>
</evidence>
<sequence length="56" mass="6285">MKRGSKIDEILTLLFMLLAIAAVICYFAVNDRSVFLYCGGAAIVLRLAQYVVRFIN</sequence>
<accession>A0A8G2BTZ0</accession>
<feature type="transmembrane region" description="Helical" evidence="1">
    <location>
        <begin position="12"/>
        <end position="29"/>
    </location>
</feature>
<dbReference type="Proteomes" id="UP000236725">
    <property type="component" value="Unassembled WGS sequence"/>
</dbReference>
<evidence type="ECO:0000313" key="2">
    <source>
        <dbReference type="EMBL" id="SEF40279.1"/>
    </source>
</evidence>
<keyword evidence="1" id="KW-0812">Transmembrane</keyword>
<comment type="caution">
    <text evidence="2">The sequence shown here is derived from an EMBL/GenBank/DDBJ whole genome shotgun (WGS) entry which is preliminary data.</text>
</comment>
<feature type="transmembrane region" description="Helical" evidence="1">
    <location>
        <begin position="35"/>
        <end position="55"/>
    </location>
</feature>
<reference evidence="2 3" key="1">
    <citation type="submission" date="2016-10" db="EMBL/GenBank/DDBJ databases">
        <authorList>
            <person name="Varghese N."/>
            <person name="Submissions S."/>
        </authorList>
    </citation>
    <scope>NUCLEOTIDE SEQUENCE [LARGE SCALE GENOMIC DNA]</scope>
    <source>
        <strain evidence="2 3">DSM 29073</strain>
    </source>
</reference>
<protein>
    <submittedName>
        <fullName evidence="2">Uncharacterized protein</fullName>
    </submittedName>
</protein>
<name>A0A8G2BTZ0_9BACT</name>
<dbReference type="RefSeq" id="WP_200817923.1">
    <property type="nucleotide sequence ID" value="NZ_FNVS01000001.1"/>
</dbReference>
<dbReference type="EMBL" id="FNVS01000001">
    <property type="protein sequence ID" value="SEF40279.1"/>
    <property type="molecule type" value="Genomic_DNA"/>
</dbReference>
<keyword evidence="1" id="KW-0472">Membrane</keyword>
<evidence type="ECO:0000256" key="1">
    <source>
        <dbReference type="SAM" id="Phobius"/>
    </source>
</evidence>
<proteinExistence type="predicted"/>
<organism evidence="2 3">
    <name type="scientific">Parabacteroides chinchillae</name>
    <dbReference type="NCBI Taxonomy" id="871327"/>
    <lineage>
        <taxon>Bacteria</taxon>
        <taxon>Pseudomonadati</taxon>
        <taxon>Bacteroidota</taxon>
        <taxon>Bacteroidia</taxon>
        <taxon>Bacteroidales</taxon>
        <taxon>Tannerellaceae</taxon>
        <taxon>Parabacteroides</taxon>
    </lineage>
</organism>